<evidence type="ECO:0000313" key="2">
    <source>
        <dbReference type="EMBL" id="MQL73480.1"/>
    </source>
</evidence>
<keyword evidence="3" id="KW-1185">Reference proteome</keyword>
<feature type="compositionally biased region" description="Basic and acidic residues" evidence="1">
    <location>
        <begin position="18"/>
        <end position="31"/>
    </location>
</feature>
<sequence>MARTAASSRGEGEDDEEADRRREAPPEEGVSRMETTTLTRMGLREMLRSDHFSHQCYLVVVNEYPEAHLQALQHDLDEGLGVNSLPVLDRITLLARLQVVSHLEK</sequence>
<name>A0A843TVE8_COLES</name>
<reference evidence="2" key="1">
    <citation type="submission" date="2017-07" db="EMBL/GenBank/DDBJ databases">
        <title>Taro Niue Genome Assembly and Annotation.</title>
        <authorList>
            <person name="Atibalentja N."/>
            <person name="Keating K."/>
            <person name="Fields C.J."/>
        </authorList>
    </citation>
    <scope>NUCLEOTIDE SEQUENCE</scope>
    <source>
        <strain evidence="2">Niue_2</strain>
        <tissue evidence="2">Leaf</tissue>
    </source>
</reference>
<gene>
    <name evidence="2" type="ORF">Taro_005825</name>
</gene>
<evidence type="ECO:0000256" key="1">
    <source>
        <dbReference type="SAM" id="MobiDB-lite"/>
    </source>
</evidence>
<evidence type="ECO:0000313" key="3">
    <source>
        <dbReference type="Proteomes" id="UP000652761"/>
    </source>
</evidence>
<dbReference type="AlphaFoldDB" id="A0A843TVE8"/>
<dbReference type="Proteomes" id="UP000652761">
    <property type="component" value="Unassembled WGS sequence"/>
</dbReference>
<organism evidence="2 3">
    <name type="scientific">Colocasia esculenta</name>
    <name type="common">Wild taro</name>
    <name type="synonym">Arum esculentum</name>
    <dbReference type="NCBI Taxonomy" id="4460"/>
    <lineage>
        <taxon>Eukaryota</taxon>
        <taxon>Viridiplantae</taxon>
        <taxon>Streptophyta</taxon>
        <taxon>Embryophyta</taxon>
        <taxon>Tracheophyta</taxon>
        <taxon>Spermatophyta</taxon>
        <taxon>Magnoliopsida</taxon>
        <taxon>Liliopsida</taxon>
        <taxon>Araceae</taxon>
        <taxon>Aroideae</taxon>
        <taxon>Colocasieae</taxon>
        <taxon>Colocasia</taxon>
    </lineage>
</organism>
<accession>A0A843TVE8</accession>
<proteinExistence type="predicted"/>
<comment type="caution">
    <text evidence="2">The sequence shown here is derived from an EMBL/GenBank/DDBJ whole genome shotgun (WGS) entry which is preliminary data.</text>
</comment>
<dbReference type="EMBL" id="NMUH01000169">
    <property type="protein sequence ID" value="MQL73480.1"/>
    <property type="molecule type" value="Genomic_DNA"/>
</dbReference>
<feature type="non-terminal residue" evidence="2">
    <location>
        <position position="1"/>
    </location>
</feature>
<protein>
    <submittedName>
        <fullName evidence="2">Uncharacterized protein</fullName>
    </submittedName>
</protein>
<feature type="region of interest" description="Disordered" evidence="1">
    <location>
        <begin position="1"/>
        <end position="37"/>
    </location>
</feature>